<sequence>MTSEHKPVLQTLRYDSQVVMGLMQFSAPYTYQDGLVNEARLIHIFKGQSSLICAGKSLSLKAGDTLLMKADNFINRWLESPQSNAVEFVGVRLTQSLIQSIYEGSLPEKFVGTHSNLKSSESGSAAVISNHTLLTGYFTLLKQYITQPDMTDCLIALKVQELIELIMQVDGSNQITPLLSELFLSNQPKLQQVVQAHLYSPLKVEEMAFLCHMSTSTFNRKFKQVYGTSANKYLVLTRLEKAEQLINTTNKRVTDIAFECGFEELSYFSRAFKQHFNITPSELRKTRSD</sequence>
<gene>
    <name evidence="5" type="ORF">N473_07450</name>
</gene>
<evidence type="ECO:0000313" key="6">
    <source>
        <dbReference type="Proteomes" id="UP000076486"/>
    </source>
</evidence>
<dbReference type="GO" id="GO:0003700">
    <property type="term" value="F:DNA-binding transcription factor activity"/>
    <property type="evidence" value="ECO:0007669"/>
    <property type="project" value="InterPro"/>
</dbReference>
<evidence type="ECO:0000313" key="5">
    <source>
        <dbReference type="EMBL" id="KZN68252.1"/>
    </source>
</evidence>
<dbReference type="PROSITE" id="PS01124">
    <property type="entry name" value="HTH_ARAC_FAMILY_2"/>
    <property type="match status" value="1"/>
</dbReference>
<dbReference type="RefSeq" id="WP_063366315.1">
    <property type="nucleotide sequence ID" value="NZ_AUYC01000002.1"/>
</dbReference>
<dbReference type="InterPro" id="IPR018060">
    <property type="entry name" value="HTH_AraC"/>
</dbReference>
<dbReference type="InterPro" id="IPR009057">
    <property type="entry name" value="Homeodomain-like_sf"/>
</dbReference>
<dbReference type="Proteomes" id="UP000076486">
    <property type="component" value="Unassembled WGS sequence"/>
</dbReference>
<dbReference type="Pfam" id="PF22200">
    <property type="entry name" value="ExsA_N"/>
    <property type="match status" value="1"/>
</dbReference>
<keyword evidence="2" id="KW-0238">DNA-binding</keyword>
<comment type="caution">
    <text evidence="5">The sequence shown here is derived from an EMBL/GenBank/DDBJ whole genome shotgun (WGS) entry which is preliminary data.</text>
</comment>
<dbReference type="Gene3D" id="1.10.10.60">
    <property type="entry name" value="Homeodomain-like"/>
    <property type="match status" value="2"/>
</dbReference>
<evidence type="ECO:0000256" key="3">
    <source>
        <dbReference type="ARBA" id="ARBA00023163"/>
    </source>
</evidence>
<evidence type="ECO:0000256" key="1">
    <source>
        <dbReference type="ARBA" id="ARBA00023015"/>
    </source>
</evidence>
<dbReference type="PANTHER" id="PTHR43280:SF2">
    <property type="entry name" value="HTH-TYPE TRANSCRIPTIONAL REGULATOR EXSA"/>
    <property type="match status" value="1"/>
</dbReference>
<accession>A0A167NGW6</accession>
<keyword evidence="3" id="KW-0804">Transcription</keyword>
<proteinExistence type="predicted"/>
<feature type="domain" description="HTH araC/xylS-type" evidence="4">
    <location>
        <begin position="188"/>
        <end position="286"/>
    </location>
</feature>
<dbReference type="GO" id="GO:0043565">
    <property type="term" value="F:sequence-specific DNA binding"/>
    <property type="evidence" value="ECO:0007669"/>
    <property type="project" value="InterPro"/>
</dbReference>
<dbReference type="Pfam" id="PF12833">
    <property type="entry name" value="HTH_18"/>
    <property type="match status" value="1"/>
</dbReference>
<dbReference type="AlphaFoldDB" id="A0A167NGW6"/>
<organism evidence="5 6">
    <name type="scientific">Pseudoalteromonas luteoviolacea CPMOR-1</name>
    <dbReference type="NCBI Taxonomy" id="1365248"/>
    <lineage>
        <taxon>Bacteria</taxon>
        <taxon>Pseudomonadati</taxon>
        <taxon>Pseudomonadota</taxon>
        <taxon>Gammaproteobacteria</taxon>
        <taxon>Alteromonadales</taxon>
        <taxon>Pseudoalteromonadaceae</taxon>
        <taxon>Pseudoalteromonas</taxon>
    </lineage>
</organism>
<evidence type="ECO:0000259" key="4">
    <source>
        <dbReference type="PROSITE" id="PS01124"/>
    </source>
</evidence>
<dbReference type="PATRIC" id="fig|1365248.3.peg.162"/>
<keyword evidence="1" id="KW-0805">Transcription regulation</keyword>
<dbReference type="SUPFAM" id="SSF46689">
    <property type="entry name" value="Homeodomain-like"/>
    <property type="match status" value="2"/>
</dbReference>
<dbReference type="SMART" id="SM00342">
    <property type="entry name" value="HTH_ARAC"/>
    <property type="match status" value="1"/>
</dbReference>
<dbReference type="EMBL" id="AUYC01000002">
    <property type="protein sequence ID" value="KZN68252.1"/>
    <property type="molecule type" value="Genomic_DNA"/>
</dbReference>
<reference evidence="5 6" key="1">
    <citation type="submission" date="2013-07" db="EMBL/GenBank/DDBJ databases">
        <title>Comparative Genomic and Metabolomic Analysis of Twelve Strains of Pseudoalteromonas luteoviolacea.</title>
        <authorList>
            <person name="Vynne N.G."/>
            <person name="Mansson M."/>
            <person name="Gram L."/>
        </authorList>
    </citation>
    <scope>NUCLEOTIDE SEQUENCE [LARGE SCALE GENOMIC DNA]</scope>
    <source>
        <strain evidence="5 6">CPMOR-1</strain>
    </source>
</reference>
<dbReference type="InterPro" id="IPR020449">
    <property type="entry name" value="Tscrpt_reg_AraC-type_HTH"/>
</dbReference>
<protein>
    <recommendedName>
        <fullName evidence="4">HTH araC/xylS-type domain-containing protein</fullName>
    </recommendedName>
</protein>
<dbReference type="PRINTS" id="PR00032">
    <property type="entry name" value="HTHARAC"/>
</dbReference>
<name>A0A167NGW6_9GAMM</name>
<dbReference type="InterPro" id="IPR054015">
    <property type="entry name" value="ExsA-like_N"/>
</dbReference>
<evidence type="ECO:0000256" key="2">
    <source>
        <dbReference type="ARBA" id="ARBA00023125"/>
    </source>
</evidence>
<dbReference type="InterPro" id="IPR018062">
    <property type="entry name" value="HTH_AraC-typ_CS"/>
</dbReference>
<dbReference type="PANTHER" id="PTHR43280">
    <property type="entry name" value="ARAC-FAMILY TRANSCRIPTIONAL REGULATOR"/>
    <property type="match status" value="1"/>
</dbReference>
<dbReference type="PROSITE" id="PS00041">
    <property type="entry name" value="HTH_ARAC_FAMILY_1"/>
    <property type="match status" value="1"/>
</dbReference>